<feature type="region of interest" description="Disordered" evidence="2">
    <location>
        <begin position="1"/>
        <end position="57"/>
    </location>
</feature>
<accession>A0AA38HAQ1</accession>
<keyword evidence="1" id="KW-0343">GTPase activation</keyword>
<dbReference type="SMART" id="SM00324">
    <property type="entry name" value="RhoGAP"/>
    <property type="match status" value="1"/>
</dbReference>
<evidence type="ECO:0000256" key="2">
    <source>
        <dbReference type="SAM" id="MobiDB-lite"/>
    </source>
</evidence>
<dbReference type="GO" id="GO:0060237">
    <property type="term" value="P:regulation of fungal-type cell wall organization"/>
    <property type="evidence" value="ECO:0007669"/>
    <property type="project" value="TreeGrafter"/>
</dbReference>
<dbReference type="GeneID" id="77726010"/>
<evidence type="ECO:0000313" key="5">
    <source>
        <dbReference type="Proteomes" id="UP001164286"/>
    </source>
</evidence>
<feature type="region of interest" description="Disordered" evidence="2">
    <location>
        <begin position="392"/>
        <end position="428"/>
    </location>
</feature>
<organism evidence="4 5">
    <name type="scientific">Dioszegia hungarica</name>
    <dbReference type="NCBI Taxonomy" id="4972"/>
    <lineage>
        <taxon>Eukaryota</taxon>
        <taxon>Fungi</taxon>
        <taxon>Dikarya</taxon>
        <taxon>Basidiomycota</taxon>
        <taxon>Agaricomycotina</taxon>
        <taxon>Tremellomycetes</taxon>
        <taxon>Tremellales</taxon>
        <taxon>Bulleribasidiaceae</taxon>
        <taxon>Dioszegia</taxon>
    </lineage>
</organism>
<dbReference type="GO" id="GO:0005096">
    <property type="term" value="F:GTPase activator activity"/>
    <property type="evidence" value="ECO:0007669"/>
    <property type="project" value="UniProtKB-KW"/>
</dbReference>
<dbReference type="InterPro" id="IPR051025">
    <property type="entry name" value="RhoGAP"/>
</dbReference>
<dbReference type="Gene3D" id="1.10.555.10">
    <property type="entry name" value="Rho GTPase activation protein"/>
    <property type="match status" value="1"/>
</dbReference>
<dbReference type="InterPro" id="IPR008936">
    <property type="entry name" value="Rho_GTPase_activation_prot"/>
</dbReference>
<feature type="region of interest" description="Disordered" evidence="2">
    <location>
        <begin position="284"/>
        <end position="320"/>
    </location>
</feature>
<proteinExistence type="predicted"/>
<keyword evidence="5" id="KW-1185">Reference proteome</keyword>
<sequence length="428" mass="46708">MVSTRPSPAPARGRIAYPTAVTYTPGDDNEAPTYTGSEPIRPMTSPDSDNSQGAKSWWKAPAVKPDSAAVFGVSLAEALTYASVQISTAGPDGKLYVWGIIPVVVAKCGLYLKEHATEVEGAFRISGSAKRMRELQAIFDTGPRYGKDIDWKALDFSPHDVATIFRRFLTQAPESIIPTDFYEEFRAVLEHGTPPDAIDRYKELVRSIPPINQYLLLYVLDLLSVFARKSERNLMNAPNLALIFQPGVLSHPVHAMRPKEHVLSQQVLEYLIEHQDSFLIGMELKSKKSKRPKAPPPPVRVKADPDLMLPSDSDDEAPSGGYYIIEGNVRSPVPGNTSLPAANLIPPPPTLPTSPSKGVAKTITAIREEMEASDSDEEVPSGGFEVRVSEAAQARARRASTSGVKGKEMPSKRRGSLSARLRGTKEEP</sequence>
<feature type="domain" description="Rho-GAP" evidence="3">
    <location>
        <begin position="73"/>
        <end position="279"/>
    </location>
</feature>
<dbReference type="PROSITE" id="PS50238">
    <property type="entry name" value="RHOGAP"/>
    <property type="match status" value="1"/>
</dbReference>
<feature type="compositionally biased region" description="Polar residues" evidence="2">
    <location>
        <begin position="45"/>
        <end position="54"/>
    </location>
</feature>
<comment type="caution">
    <text evidence="4">The sequence shown here is derived from an EMBL/GenBank/DDBJ whole genome shotgun (WGS) entry which is preliminary data.</text>
</comment>
<dbReference type="GO" id="GO:0007165">
    <property type="term" value="P:signal transduction"/>
    <property type="evidence" value="ECO:0007669"/>
    <property type="project" value="InterPro"/>
</dbReference>
<evidence type="ECO:0000256" key="1">
    <source>
        <dbReference type="ARBA" id="ARBA00022468"/>
    </source>
</evidence>
<dbReference type="GO" id="GO:0005938">
    <property type="term" value="C:cell cortex"/>
    <property type="evidence" value="ECO:0007669"/>
    <property type="project" value="TreeGrafter"/>
</dbReference>
<name>A0AA38HAQ1_9TREE</name>
<dbReference type="AlphaFoldDB" id="A0AA38HAQ1"/>
<evidence type="ECO:0000259" key="3">
    <source>
        <dbReference type="PROSITE" id="PS50238"/>
    </source>
</evidence>
<evidence type="ECO:0000313" key="4">
    <source>
        <dbReference type="EMBL" id="KAI9637420.1"/>
    </source>
</evidence>
<dbReference type="SUPFAM" id="SSF48350">
    <property type="entry name" value="GTPase activation domain, GAP"/>
    <property type="match status" value="1"/>
</dbReference>
<dbReference type="InterPro" id="IPR000198">
    <property type="entry name" value="RhoGAP_dom"/>
</dbReference>
<dbReference type="Pfam" id="PF00620">
    <property type="entry name" value="RhoGAP"/>
    <property type="match status" value="1"/>
</dbReference>
<protein>
    <submittedName>
        <fullName evidence="4">Rho GTPase activation protein</fullName>
    </submittedName>
</protein>
<gene>
    <name evidence="4" type="ORF">MKK02DRAFT_23942</name>
</gene>
<dbReference type="EMBL" id="JAKWFO010000004">
    <property type="protein sequence ID" value="KAI9637420.1"/>
    <property type="molecule type" value="Genomic_DNA"/>
</dbReference>
<dbReference type="RefSeq" id="XP_052947197.1">
    <property type="nucleotide sequence ID" value="XM_053086809.1"/>
</dbReference>
<dbReference type="PANTHER" id="PTHR15228:SF25">
    <property type="entry name" value="F-BAR DOMAIN-CONTAINING PROTEIN"/>
    <property type="match status" value="1"/>
</dbReference>
<reference evidence="4" key="1">
    <citation type="journal article" date="2022" name="G3 (Bethesda)">
        <title>High quality genome of the basidiomycete yeast Dioszegia hungarica PDD-24b-2 isolated from cloud water.</title>
        <authorList>
            <person name="Jarrige D."/>
            <person name="Haridas S."/>
            <person name="Bleykasten-Grosshans C."/>
            <person name="Joly M."/>
            <person name="Nadalig T."/>
            <person name="Sancelme M."/>
            <person name="Vuilleumier S."/>
            <person name="Grigoriev I.V."/>
            <person name="Amato P."/>
            <person name="Bringel F."/>
        </authorList>
    </citation>
    <scope>NUCLEOTIDE SEQUENCE</scope>
    <source>
        <strain evidence="4">PDD-24b-2</strain>
    </source>
</reference>
<dbReference type="Proteomes" id="UP001164286">
    <property type="component" value="Unassembled WGS sequence"/>
</dbReference>
<dbReference type="PANTHER" id="PTHR15228">
    <property type="entry name" value="SPERMATHECAL PHYSIOLOGY VARIANT"/>
    <property type="match status" value="1"/>
</dbReference>